<keyword evidence="1" id="KW-0732">Signal</keyword>
<feature type="signal peptide" evidence="1">
    <location>
        <begin position="1"/>
        <end position="18"/>
    </location>
</feature>
<dbReference type="AlphaFoldDB" id="A0A9P9F216"/>
<evidence type="ECO:0000313" key="3">
    <source>
        <dbReference type="Proteomes" id="UP000738349"/>
    </source>
</evidence>
<reference evidence="2" key="1">
    <citation type="journal article" date="2021" name="Nat. Commun.">
        <title>Genetic determinants of endophytism in the Arabidopsis root mycobiome.</title>
        <authorList>
            <person name="Mesny F."/>
            <person name="Miyauchi S."/>
            <person name="Thiergart T."/>
            <person name="Pickel B."/>
            <person name="Atanasova L."/>
            <person name="Karlsson M."/>
            <person name="Huettel B."/>
            <person name="Barry K.W."/>
            <person name="Haridas S."/>
            <person name="Chen C."/>
            <person name="Bauer D."/>
            <person name="Andreopoulos W."/>
            <person name="Pangilinan J."/>
            <person name="LaButti K."/>
            <person name="Riley R."/>
            <person name="Lipzen A."/>
            <person name="Clum A."/>
            <person name="Drula E."/>
            <person name="Henrissat B."/>
            <person name="Kohler A."/>
            <person name="Grigoriev I.V."/>
            <person name="Martin F.M."/>
            <person name="Hacquard S."/>
        </authorList>
    </citation>
    <scope>NUCLEOTIDE SEQUENCE</scope>
    <source>
        <strain evidence="2">MPI-CAGE-AT-0147</strain>
    </source>
</reference>
<evidence type="ECO:0000313" key="2">
    <source>
        <dbReference type="EMBL" id="KAH7153018.1"/>
    </source>
</evidence>
<organism evidence="2 3">
    <name type="scientific">Dactylonectria macrodidyma</name>
    <dbReference type="NCBI Taxonomy" id="307937"/>
    <lineage>
        <taxon>Eukaryota</taxon>
        <taxon>Fungi</taxon>
        <taxon>Dikarya</taxon>
        <taxon>Ascomycota</taxon>
        <taxon>Pezizomycotina</taxon>
        <taxon>Sordariomycetes</taxon>
        <taxon>Hypocreomycetidae</taxon>
        <taxon>Hypocreales</taxon>
        <taxon>Nectriaceae</taxon>
        <taxon>Dactylonectria</taxon>
    </lineage>
</organism>
<keyword evidence="3" id="KW-1185">Reference proteome</keyword>
<evidence type="ECO:0008006" key="4">
    <source>
        <dbReference type="Google" id="ProtNLM"/>
    </source>
</evidence>
<protein>
    <recommendedName>
        <fullName evidence="4">Secreted protein</fullName>
    </recommendedName>
</protein>
<evidence type="ECO:0000256" key="1">
    <source>
        <dbReference type="SAM" id="SignalP"/>
    </source>
</evidence>
<dbReference type="Proteomes" id="UP000738349">
    <property type="component" value="Unassembled WGS sequence"/>
</dbReference>
<accession>A0A9P9F216</accession>
<gene>
    <name evidence="2" type="ORF">EDB81DRAFT_790289</name>
</gene>
<feature type="chain" id="PRO_5040429227" description="Secreted protein" evidence="1">
    <location>
        <begin position="19"/>
        <end position="88"/>
    </location>
</feature>
<proteinExistence type="predicted"/>
<dbReference type="EMBL" id="JAGMUV010000006">
    <property type="protein sequence ID" value="KAH7153018.1"/>
    <property type="molecule type" value="Genomic_DNA"/>
</dbReference>
<comment type="caution">
    <text evidence="2">The sequence shown here is derived from an EMBL/GenBank/DDBJ whole genome shotgun (WGS) entry which is preliminary data.</text>
</comment>
<sequence length="88" mass="9729">MNSFSFFALFPFLPLLSSLRLSFSLSHGAYGVANRGCRFRRLFGMAVGRGAGHGCGARMMEYAGMMEPTVRRLITTQVYIITGTKGVW</sequence>
<name>A0A9P9F216_9HYPO</name>